<feature type="transmembrane region" description="Helical" evidence="7">
    <location>
        <begin position="130"/>
        <end position="149"/>
    </location>
</feature>
<dbReference type="GO" id="GO:0005886">
    <property type="term" value="C:plasma membrane"/>
    <property type="evidence" value="ECO:0007669"/>
    <property type="project" value="UniProtKB-SubCell"/>
</dbReference>
<evidence type="ECO:0000313" key="9">
    <source>
        <dbReference type="EMBL" id="KRM87213.1"/>
    </source>
</evidence>
<dbReference type="InterPro" id="IPR004680">
    <property type="entry name" value="Cit_transptr-like_dom"/>
</dbReference>
<keyword evidence="3" id="KW-1003">Cell membrane</keyword>
<evidence type="ECO:0000256" key="2">
    <source>
        <dbReference type="ARBA" id="ARBA00022448"/>
    </source>
</evidence>
<feature type="transmembrane region" description="Helical" evidence="7">
    <location>
        <begin position="319"/>
        <end position="342"/>
    </location>
</feature>
<comment type="subcellular location">
    <subcellularLocation>
        <location evidence="1">Cell membrane</location>
        <topology evidence="1">Multi-pass membrane protein</topology>
    </subcellularLocation>
</comment>
<proteinExistence type="predicted"/>
<reference evidence="9 10" key="1">
    <citation type="journal article" date="2015" name="Genome Announc.">
        <title>Expanding the biotechnology potential of lactobacilli through comparative genomics of 213 strains and associated genera.</title>
        <authorList>
            <person name="Sun Z."/>
            <person name="Harris H.M."/>
            <person name="McCann A."/>
            <person name="Guo C."/>
            <person name="Argimon S."/>
            <person name="Zhang W."/>
            <person name="Yang X."/>
            <person name="Jeffery I.B."/>
            <person name="Cooney J.C."/>
            <person name="Kagawa T.F."/>
            <person name="Liu W."/>
            <person name="Song Y."/>
            <person name="Salvetti E."/>
            <person name="Wrobel A."/>
            <person name="Rasinkangas P."/>
            <person name="Parkhill J."/>
            <person name="Rea M.C."/>
            <person name="O'Sullivan O."/>
            <person name="Ritari J."/>
            <person name="Douillard F.P."/>
            <person name="Paul Ross R."/>
            <person name="Yang R."/>
            <person name="Briner A.E."/>
            <person name="Felis G.E."/>
            <person name="de Vos W.M."/>
            <person name="Barrangou R."/>
            <person name="Klaenhammer T.R."/>
            <person name="Caufield P.W."/>
            <person name="Cui Y."/>
            <person name="Zhang H."/>
            <person name="O'Toole P.W."/>
        </authorList>
    </citation>
    <scope>NUCLEOTIDE SEQUENCE [LARGE SCALE GENOMIC DNA]</scope>
    <source>
        <strain evidence="9 10">DSM 22698</strain>
    </source>
</reference>
<accession>A0A0R2C649</accession>
<evidence type="ECO:0000256" key="7">
    <source>
        <dbReference type="SAM" id="Phobius"/>
    </source>
</evidence>
<evidence type="ECO:0000256" key="3">
    <source>
        <dbReference type="ARBA" id="ARBA00022475"/>
    </source>
</evidence>
<name>A0A0R2C649_9LACO</name>
<dbReference type="PANTHER" id="PTHR43302">
    <property type="entry name" value="TRANSPORTER ARSB-RELATED"/>
    <property type="match status" value="1"/>
</dbReference>
<feature type="transmembrane region" description="Helical" evidence="7">
    <location>
        <begin position="248"/>
        <end position="270"/>
    </location>
</feature>
<keyword evidence="6 7" id="KW-0472">Membrane</keyword>
<feature type="transmembrane region" description="Helical" evidence="7">
    <location>
        <begin position="26"/>
        <end position="42"/>
    </location>
</feature>
<feature type="transmembrane region" description="Helical" evidence="7">
    <location>
        <begin position="92"/>
        <end position="118"/>
    </location>
</feature>
<evidence type="ECO:0000259" key="8">
    <source>
        <dbReference type="Pfam" id="PF03600"/>
    </source>
</evidence>
<sequence length="383" mass="42768">MQNIYVESIFEEGLFMTVIKNVAKDHVLQITVVLALISLFFAKPRLADINFSTLFSILAMMTIIQIFEYLHILDYFTYRLTSLATTTRQLTWMFVLLAVVAAMFMTNDVTVITLVPLYLRIAKKFKLPEILPVTLIGMAANFGSAFTPFGNTHNIFLMNHYHIHVGTFFTWSIPLLIASMILLTLFIFTIKKTPLPSVPPRDIRIQRRPTIVTCIVALIIFIGVLGFIPSWVGAIAAIVLALAFDPHIMLHVDYAIVLTFGGFFVIVSVLRQMPWVVTLVSGLMATRHSVYLTSLLSSQVISNVPSTVLIGKFTSFSEALFLGSNIGGLGTVVGSMCNLLVFKEYTDFGNHNQVRFFLGFSAFNFLGLAILAVMGWLILDFIL</sequence>
<keyword evidence="10" id="KW-1185">Reference proteome</keyword>
<dbReference type="STRING" id="1423810.FD19_GL001368"/>
<dbReference type="PATRIC" id="fig|1423810.4.peg.1405"/>
<dbReference type="Proteomes" id="UP000051789">
    <property type="component" value="Unassembled WGS sequence"/>
</dbReference>
<evidence type="ECO:0000256" key="6">
    <source>
        <dbReference type="ARBA" id="ARBA00023136"/>
    </source>
</evidence>
<feature type="transmembrane region" description="Helical" evidence="7">
    <location>
        <begin position="169"/>
        <end position="190"/>
    </location>
</feature>
<keyword evidence="4 7" id="KW-0812">Transmembrane</keyword>
<evidence type="ECO:0000256" key="5">
    <source>
        <dbReference type="ARBA" id="ARBA00022989"/>
    </source>
</evidence>
<keyword evidence="2" id="KW-0813">Transport</keyword>
<protein>
    <submittedName>
        <fullName evidence="9">Di-and tricarboxylate transporter</fullName>
    </submittedName>
</protein>
<dbReference type="EMBL" id="AYZK01000003">
    <property type="protein sequence ID" value="KRM87213.1"/>
    <property type="molecule type" value="Genomic_DNA"/>
</dbReference>
<dbReference type="PANTHER" id="PTHR43302:SF5">
    <property type="entry name" value="TRANSPORTER ARSB-RELATED"/>
    <property type="match status" value="1"/>
</dbReference>
<feature type="transmembrane region" description="Helical" evidence="7">
    <location>
        <begin position="54"/>
        <end position="72"/>
    </location>
</feature>
<feature type="transmembrane region" description="Helical" evidence="7">
    <location>
        <begin position="211"/>
        <end position="242"/>
    </location>
</feature>
<dbReference type="AlphaFoldDB" id="A0A0R2C649"/>
<evidence type="ECO:0000256" key="1">
    <source>
        <dbReference type="ARBA" id="ARBA00004651"/>
    </source>
</evidence>
<evidence type="ECO:0000313" key="10">
    <source>
        <dbReference type="Proteomes" id="UP000051789"/>
    </source>
</evidence>
<comment type="caution">
    <text evidence="9">The sequence shown here is derived from an EMBL/GenBank/DDBJ whole genome shotgun (WGS) entry which is preliminary data.</text>
</comment>
<feature type="transmembrane region" description="Helical" evidence="7">
    <location>
        <begin position="354"/>
        <end position="379"/>
    </location>
</feature>
<gene>
    <name evidence="9" type="ORF">FD19_GL001368</name>
</gene>
<feature type="domain" description="Citrate transporter-like" evidence="8">
    <location>
        <begin position="32"/>
        <end position="311"/>
    </location>
</feature>
<keyword evidence="5 7" id="KW-1133">Transmembrane helix</keyword>
<dbReference type="Pfam" id="PF03600">
    <property type="entry name" value="CitMHS"/>
    <property type="match status" value="1"/>
</dbReference>
<evidence type="ECO:0000256" key="4">
    <source>
        <dbReference type="ARBA" id="ARBA00022692"/>
    </source>
</evidence>
<organism evidence="9 10">
    <name type="scientific">Lacticaseibacillus thailandensis DSM 22698 = JCM 13996</name>
    <dbReference type="NCBI Taxonomy" id="1423810"/>
    <lineage>
        <taxon>Bacteria</taxon>
        <taxon>Bacillati</taxon>
        <taxon>Bacillota</taxon>
        <taxon>Bacilli</taxon>
        <taxon>Lactobacillales</taxon>
        <taxon>Lactobacillaceae</taxon>
        <taxon>Lacticaseibacillus</taxon>
    </lineage>
</organism>
<dbReference type="GO" id="GO:0055085">
    <property type="term" value="P:transmembrane transport"/>
    <property type="evidence" value="ECO:0007669"/>
    <property type="project" value="InterPro"/>
</dbReference>